<dbReference type="Proteomes" id="UP000050902">
    <property type="component" value="Unassembled WGS sequence"/>
</dbReference>
<dbReference type="InterPro" id="IPR011227">
    <property type="entry name" value="UCP029730"/>
</dbReference>
<dbReference type="Gene3D" id="3.40.630.40">
    <property type="entry name" value="Zn-dependent exopeptidases"/>
    <property type="match status" value="1"/>
</dbReference>
<evidence type="ECO:0000313" key="1">
    <source>
        <dbReference type="EMBL" id="KRG59087.1"/>
    </source>
</evidence>
<proteinExistence type="predicted"/>
<name>A0ABR5NM09_9GAMM</name>
<protein>
    <submittedName>
        <fullName evidence="1">N-formylglutamate amidohydrolase</fullName>
    </submittedName>
</protein>
<evidence type="ECO:0000313" key="2">
    <source>
        <dbReference type="Proteomes" id="UP000050902"/>
    </source>
</evidence>
<comment type="caution">
    <text evidence="1">The sequence shown here is derived from an EMBL/GenBank/DDBJ whole genome shotgun (WGS) entry which is preliminary data.</text>
</comment>
<reference evidence="1 2" key="1">
    <citation type="submission" date="2015-05" db="EMBL/GenBank/DDBJ databases">
        <title>Genome sequencing and analysis of members of genus Stenotrophomonas.</title>
        <authorList>
            <person name="Patil P.P."/>
            <person name="Midha S."/>
            <person name="Patil P.B."/>
        </authorList>
    </citation>
    <scope>NUCLEOTIDE SEQUENCE [LARGE SCALE GENOMIC DNA]</scope>
    <source>
        <strain evidence="1 2">DSM 12575</strain>
    </source>
</reference>
<dbReference type="EMBL" id="LDJG01000006">
    <property type="protein sequence ID" value="KRG59087.1"/>
    <property type="molecule type" value="Genomic_DNA"/>
</dbReference>
<keyword evidence="2" id="KW-1185">Reference proteome</keyword>
<accession>A0ABR5NM09</accession>
<organism evidence="1 2">
    <name type="scientific">Stenotrophomonas nitritireducens</name>
    <dbReference type="NCBI Taxonomy" id="83617"/>
    <lineage>
        <taxon>Bacteria</taxon>
        <taxon>Pseudomonadati</taxon>
        <taxon>Pseudomonadota</taxon>
        <taxon>Gammaproteobacteria</taxon>
        <taxon>Lysobacterales</taxon>
        <taxon>Lysobacteraceae</taxon>
        <taxon>Stenotrophomonas</taxon>
    </lineage>
</organism>
<dbReference type="SUPFAM" id="SSF53187">
    <property type="entry name" value="Zn-dependent exopeptidases"/>
    <property type="match status" value="1"/>
</dbReference>
<dbReference type="PIRSF" id="PIRSF029730">
    <property type="entry name" value="UCP029730"/>
    <property type="match status" value="1"/>
</dbReference>
<sequence>MSRLDSPADLLAAPLLGAQDPPPFTVHNPQGGSPFLLLADHAGQRVPAALGDLGLAQAERDRHIGWDIGIAGTTRALARRLDAFAIEQTYSRLVIDCNRPLASPTLMPGTSDGTVIPGNAGLSGLQRQQRIDAIHAPYHARIAAELDHRRDTGRPTLLVMMHSFTPAMNGDARPWHAGVLYHRDARFAHALLQALRDEGDLVVGDNQPYSVSSTSDYAVPVHGEGRGLVHVELEIRQDLIADTTGQQAWAERLERVFRALQPALLAQAALQA</sequence>
<dbReference type="InterPro" id="IPR007709">
    <property type="entry name" value="N-FG_amidohydro"/>
</dbReference>
<dbReference type="RefSeq" id="WP_055772069.1">
    <property type="nucleotide sequence ID" value="NZ_LDJG01000006.1"/>
</dbReference>
<dbReference type="Pfam" id="PF05013">
    <property type="entry name" value="FGase"/>
    <property type="match status" value="1"/>
</dbReference>
<gene>
    <name evidence="1" type="ORF">ABB22_05410</name>
</gene>